<reference evidence="1" key="1">
    <citation type="submission" date="2020-05" db="EMBL/GenBank/DDBJ databases">
        <title>WGS assembly of Panicum virgatum.</title>
        <authorList>
            <person name="Lovell J.T."/>
            <person name="Jenkins J."/>
            <person name="Shu S."/>
            <person name="Juenger T.E."/>
            <person name="Schmutz J."/>
        </authorList>
    </citation>
    <scope>NUCLEOTIDE SEQUENCE</scope>
    <source>
        <strain evidence="1">AP13</strain>
    </source>
</reference>
<accession>A0A8T0VWR5</accession>
<dbReference type="Proteomes" id="UP000823388">
    <property type="component" value="Chromosome 2K"/>
</dbReference>
<name>A0A8T0VWR5_PANVG</name>
<proteinExistence type="predicted"/>
<protein>
    <submittedName>
        <fullName evidence="1">Uncharacterized protein</fullName>
    </submittedName>
</protein>
<comment type="caution">
    <text evidence="1">The sequence shown here is derived from an EMBL/GenBank/DDBJ whole genome shotgun (WGS) entry which is preliminary data.</text>
</comment>
<dbReference type="AlphaFoldDB" id="A0A8T0VWR5"/>
<gene>
    <name evidence="1" type="ORF">PVAP13_2KG022216</name>
</gene>
<dbReference type="EMBL" id="CM029039">
    <property type="protein sequence ID" value="KAG2639630.1"/>
    <property type="molecule type" value="Genomic_DNA"/>
</dbReference>
<organism evidence="1 2">
    <name type="scientific">Panicum virgatum</name>
    <name type="common">Blackwell switchgrass</name>
    <dbReference type="NCBI Taxonomy" id="38727"/>
    <lineage>
        <taxon>Eukaryota</taxon>
        <taxon>Viridiplantae</taxon>
        <taxon>Streptophyta</taxon>
        <taxon>Embryophyta</taxon>
        <taxon>Tracheophyta</taxon>
        <taxon>Spermatophyta</taxon>
        <taxon>Magnoliopsida</taxon>
        <taxon>Liliopsida</taxon>
        <taxon>Poales</taxon>
        <taxon>Poaceae</taxon>
        <taxon>PACMAD clade</taxon>
        <taxon>Panicoideae</taxon>
        <taxon>Panicodae</taxon>
        <taxon>Paniceae</taxon>
        <taxon>Panicinae</taxon>
        <taxon>Panicum</taxon>
        <taxon>Panicum sect. Hiantes</taxon>
    </lineage>
</organism>
<keyword evidence="2" id="KW-1185">Reference proteome</keyword>
<evidence type="ECO:0000313" key="2">
    <source>
        <dbReference type="Proteomes" id="UP000823388"/>
    </source>
</evidence>
<evidence type="ECO:0000313" key="1">
    <source>
        <dbReference type="EMBL" id="KAG2639630.1"/>
    </source>
</evidence>
<sequence>MQLERTCSTFQHSMHVYQLSIKHVQSGDSQSLLEIQLKGKGQLAHMLES</sequence>